<dbReference type="EMBL" id="QKSB01000005">
    <property type="protein sequence ID" value="PZE17147.1"/>
    <property type="molecule type" value="Genomic_DNA"/>
</dbReference>
<reference evidence="1 2" key="1">
    <citation type="submission" date="2018-06" db="EMBL/GenBank/DDBJ databases">
        <title>The draft genome sequence of Crocinitomix sp. SM1701.</title>
        <authorList>
            <person name="Zhang X."/>
        </authorList>
    </citation>
    <scope>NUCLEOTIDE SEQUENCE [LARGE SCALE GENOMIC DNA]</scope>
    <source>
        <strain evidence="1 2">SM1701</strain>
    </source>
</reference>
<gene>
    <name evidence="1" type="ORF">DNU06_10420</name>
</gene>
<name>A0A2W1MZ24_9FLAO</name>
<accession>A0A2W1MZ24</accession>
<evidence type="ECO:0000313" key="1">
    <source>
        <dbReference type="EMBL" id="PZE17147.1"/>
    </source>
</evidence>
<dbReference type="AlphaFoldDB" id="A0A2W1MZ24"/>
<keyword evidence="2" id="KW-1185">Reference proteome</keyword>
<dbReference type="Proteomes" id="UP000249248">
    <property type="component" value="Unassembled WGS sequence"/>
</dbReference>
<organism evidence="1 2">
    <name type="scientific">Putridiphycobacter roseus</name>
    <dbReference type="NCBI Taxonomy" id="2219161"/>
    <lineage>
        <taxon>Bacteria</taxon>
        <taxon>Pseudomonadati</taxon>
        <taxon>Bacteroidota</taxon>
        <taxon>Flavobacteriia</taxon>
        <taxon>Flavobacteriales</taxon>
        <taxon>Crocinitomicaceae</taxon>
        <taxon>Putridiphycobacter</taxon>
    </lineage>
</organism>
<comment type="caution">
    <text evidence="1">The sequence shown here is derived from an EMBL/GenBank/DDBJ whole genome shotgun (WGS) entry which is preliminary data.</text>
</comment>
<proteinExistence type="predicted"/>
<sequence>MLGVACKKLGKYNNPDLISNGSWNPELAVPLAFAEFGVYDILAQTDSTDLLVIDPNSGQLALVYKGELVSFSAENFISIPDLLVQVDFSSSDLSLAPIPVFSSTATVTQDENLVFPLVNGVEFHTVKFKGGSLNLSLVTDFKHDINITVLFPGLIKNGNAVSVNLNGTYTGNSPTVVGGTLDLTGVSADLTLAGTVVNTFKAEITTTISGTGAAIVGTESISLNMDFVNLAYENATGYFGNQNFDLGQDSILIKIFNNALDGYFELTNPKIKLEMVNSFGFPVQVALNNLRTENVINGNTFVLSGYQNPIDILAPQIMGDAKTTILELNSTNTSNISSIITPTPKYFYYEAEATSNPNGPTANLNFILDTSKFKINAELELPLEGFAYGFEFKDTLAFDFTDDIAEVSAILFRIIINNGFPVNVSAKINFTDEHYVSLLEITDGFELVVASGEVNADGIVTSPTEKLTDLVVERSDLPNIDAAKHIIITVLGETTDGNNGQVVKMLDTYKIGLNLGMKVTGSVQL</sequence>
<evidence type="ECO:0000313" key="2">
    <source>
        <dbReference type="Proteomes" id="UP000249248"/>
    </source>
</evidence>
<protein>
    <submittedName>
        <fullName evidence="1">Uncharacterized protein</fullName>
    </submittedName>
</protein>